<proteinExistence type="predicted"/>
<organism evidence="1 2">
    <name type="scientific">Ditylenchus dipsaci</name>
    <dbReference type="NCBI Taxonomy" id="166011"/>
    <lineage>
        <taxon>Eukaryota</taxon>
        <taxon>Metazoa</taxon>
        <taxon>Ecdysozoa</taxon>
        <taxon>Nematoda</taxon>
        <taxon>Chromadorea</taxon>
        <taxon>Rhabditida</taxon>
        <taxon>Tylenchina</taxon>
        <taxon>Tylenchomorpha</taxon>
        <taxon>Sphaerularioidea</taxon>
        <taxon>Anguinidae</taxon>
        <taxon>Anguininae</taxon>
        <taxon>Ditylenchus</taxon>
    </lineage>
</organism>
<evidence type="ECO:0000313" key="1">
    <source>
        <dbReference type="Proteomes" id="UP000887574"/>
    </source>
</evidence>
<sequence>MFDFNDREICGFDVNKSQLVCELNRCGFPVTKLNGKSREQRHSQGDYTLTNANMFIFKRTIRLPEEADAAAVTFDLTDPMFLRFSCPISDRAHLKTYSKAKIGRATELKYSNFRLAEFCPNNGVYGTDTCGFPAANIVLDASNNGFVLKGSWVTAIGNAFFLLQWVVFRRLRAFFQEFKVDDGRKYSTFVKENEGSLLTVTGVEH</sequence>
<name>A0A915DQZ8_9BILA</name>
<keyword evidence="1" id="KW-1185">Reference proteome</keyword>
<evidence type="ECO:0000313" key="2">
    <source>
        <dbReference type="WBParaSite" id="jg220"/>
    </source>
</evidence>
<dbReference type="Proteomes" id="UP000887574">
    <property type="component" value="Unplaced"/>
</dbReference>
<protein>
    <submittedName>
        <fullName evidence="2">Uncharacterized protein</fullName>
    </submittedName>
</protein>
<reference evidence="2" key="1">
    <citation type="submission" date="2022-11" db="UniProtKB">
        <authorList>
            <consortium name="WormBaseParasite"/>
        </authorList>
    </citation>
    <scope>IDENTIFICATION</scope>
</reference>
<accession>A0A915DQZ8</accession>
<dbReference type="WBParaSite" id="jg220">
    <property type="protein sequence ID" value="jg220"/>
    <property type="gene ID" value="jg220"/>
</dbReference>
<dbReference type="AlphaFoldDB" id="A0A915DQZ8"/>